<evidence type="ECO:0000256" key="3">
    <source>
        <dbReference type="ARBA" id="ARBA00022468"/>
    </source>
</evidence>
<evidence type="ECO:0000313" key="14">
    <source>
        <dbReference type="EMBL" id="KAH0919907.1"/>
    </source>
</evidence>
<gene>
    <name evidence="14" type="ORF">HID58_027567</name>
</gene>
<keyword evidence="6" id="KW-0479">Metal-binding</keyword>
<dbReference type="EMBL" id="JAGKQM010000007">
    <property type="protein sequence ID" value="KAH0919907.1"/>
    <property type="molecule type" value="Genomic_DNA"/>
</dbReference>
<accession>A0ABQ8CS47</accession>
<evidence type="ECO:0000256" key="7">
    <source>
        <dbReference type="ARBA" id="ARBA00022837"/>
    </source>
</evidence>
<dbReference type="Gene3D" id="2.60.40.150">
    <property type="entry name" value="C2 domain"/>
    <property type="match status" value="2"/>
</dbReference>
<keyword evidence="8" id="KW-0446">Lipid-binding</keyword>
<evidence type="ECO:0000256" key="10">
    <source>
        <dbReference type="ARBA" id="ARBA00023242"/>
    </source>
</evidence>
<dbReference type="PANTHER" id="PTHR45933:SF12">
    <property type="entry name" value="PROTEIN C2-DOMAIN ABA-RELATED 9"/>
    <property type="match status" value="1"/>
</dbReference>
<dbReference type="PROSITE" id="PS50004">
    <property type="entry name" value="C2"/>
    <property type="match status" value="2"/>
</dbReference>
<keyword evidence="9" id="KW-0472">Membrane</keyword>
<dbReference type="PANTHER" id="PTHR45933">
    <property type="entry name" value="PROTEIN C2-DOMAIN ABA-RELATED 4"/>
    <property type="match status" value="1"/>
</dbReference>
<dbReference type="CDD" id="cd04038">
    <property type="entry name" value="C2_ArfGAP"/>
    <property type="match status" value="2"/>
</dbReference>
<sequence length="424" mass="48236">MEKIQGPNSKTKKSGERVTFKRVRNAKEGRGKNPKESKGAAMKSVRRNPRNGAVETVFGTPRRCSSSKLLSPFLRRFQILPRLNLSRCKTMEDKPLGILRVHVKRGINLAIRDSTSSDPYVVVTLGNQKLKTRVINSNCNPVWNEQLTLSIKDVNDPIRLTVYDKDRFSGDDKMGDGEIDMRPFLEAHQMELDFQKLPNGCAIKRIRPGRTNCLAEESSITWSNGKIKQDMILRLRNVECGELEIMLEWTDGPGCKGLGREEQRKRLKMEELAGLLRIRVKKGINLARRDSLSSDPFVVITMGTQKLKGRTVENNCNPEWNEELTLALKHPNEPVTLIVYDKDTFTSHDKMGDAKIDIKPFLEVHKLGLQELPDGTVIKRVLPTKENCLSEESRIVYHNGKIVQDMILVLRNVECGEVEIQLER</sequence>
<organism evidence="14 15">
    <name type="scientific">Brassica napus</name>
    <name type="common">Rape</name>
    <dbReference type="NCBI Taxonomy" id="3708"/>
    <lineage>
        <taxon>Eukaryota</taxon>
        <taxon>Viridiplantae</taxon>
        <taxon>Streptophyta</taxon>
        <taxon>Embryophyta</taxon>
        <taxon>Tracheophyta</taxon>
        <taxon>Spermatophyta</taxon>
        <taxon>Magnoliopsida</taxon>
        <taxon>eudicotyledons</taxon>
        <taxon>Gunneridae</taxon>
        <taxon>Pentapetalae</taxon>
        <taxon>rosids</taxon>
        <taxon>malvids</taxon>
        <taxon>Brassicales</taxon>
        <taxon>Brassicaceae</taxon>
        <taxon>Brassiceae</taxon>
        <taxon>Brassica</taxon>
    </lineage>
</organism>
<comment type="similarity">
    <text evidence="11">Belongs to the plant CAR protein family.</text>
</comment>
<name>A0ABQ8CS47_BRANA</name>
<protein>
    <recommendedName>
        <fullName evidence="13">C2 domain-containing protein</fullName>
    </recommendedName>
</protein>
<dbReference type="SUPFAM" id="SSF49562">
    <property type="entry name" value="C2 domain (Calcium/lipid-binding domain, CaLB)"/>
    <property type="match status" value="2"/>
</dbReference>
<dbReference type="SMART" id="SM00239">
    <property type="entry name" value="C2"/>
    <property type="match status" value="2"/>
</dbReference>
<keyword evidence="4" id="KW-1003">Cell membrane</keyword>
<comment type="subcellular location">
    <subcellularLocation>
        <location evidence="2">Cell membrane</location>
    </subcellularLocation>
    <subcellularLocation>
        <location evidence="1">Nucleus</location>
    </subcellularLocation>
</comment>
<feature type="region of interest" description="Disordered" evidence="12">
    <location>
        <begin position="1"/>
        <end position="48"/>
    </location>
</feature>
<keyword evidence="7" id="KW-0106">Calcium</keyword>
<keyword evidence="10" id="KW-0539">Nucleus</keyword>
<dbReference type="InterPro" id="IPR000008">
    <property type="entry name" value="C2_dom"/>
</dbReference>
<dbReference type="InterPro" id="IPR044562">
    <property type="entry name" value="CAR1-11"/>
</dbReference>
<dbReference type="Proteomes" id="UP000824890">
    <property type="component" value="Unassembled WGS sequence"/>
</dbReference>
<feature type="compositionally biased region" description="Basic and acidic residues" evidence="12">
    <location>
        <begin position="13"/>
        <end position="38"/>
    </location>
</feature>
<evidence type="ECO:0000256" key="12">
    <source>
        <dbReference type="SAM" id="MobiDB-lite"/>
    </source>
</evidence>
<dbReference type="Pfam" id="PF00168">
    <property type="entry name" value="C2"/>
    <property type="match status" value="2"/>
</dbReference>
<feature type="domain" description="C2" evidence="13">
    <location>
        <begin position="257"/>
        <end position="374"/>
    </location>
</feature>
<evidence type="ECO:0000256" key="8">
    <source>
        <dbReference type="ARBA" id="ARBA00023121"/>
    </source>
</evidence>
<evidence type="ECO:0000256" key="5">
    <source>
        <dbReference type="ARBA" id="ARBA00022682"/>
    </source>
</evidence>
<evidence type="ECO:0000313" key="15">
    <source>
        <dbReference type="Proteomes" id="UP000824890"/>
    </source>
</evidence>
<evidence type="ECO:0000256" key="6">
    <source>
        <dbReference type="ARBA" id="ARBA00022723"/>
    </source>
</evidence>
<evidence type="ECO:0000256" key="4">
    <source>
        <dbReference type="ARBA" id="ARBA00022475"/>
    </source>
</evidence>
<reference evidence="14 15" key="1">
    <citation type="submission" date="2021-05" db="EMBL/GenBank/DDBJ databases">
        <title>Genome Assembly of Synthetic Allotetraploid Brassica napus Reveals Homoeologous Exchanges between Subgenomes.</title>
        <authorList>
            <person name="Davis J.T."/>
        </authorList>
    </citation>
    <scope>NUCLEOTIDE SEQUENCE [LARGE SCALE GENOMIC DNA]</scope>
    <source>
        <strain evidence="15">cv. Da-Ae</strain>
        <tissue evidence="14">Seedling</tissue>
    </source>
</reference>
<keyword evidence="15" id="KW-1185">Reference proteome</keyword>
<evidence type="ECO:0000256" key="1">
    <source>
        <dbReference type="ARBA" id="ARBA00004123"/>
    </source>
</evidence>
<evidence type="ECO:0000256" key="11">
    <source>
        <dbReference type="ARBA" id="ARBA00024037"/>
    </source>
</evidence>
<evidence type="ECO:0000259" key="13">
    <source>
        <dbReference type="PROSITE" id="PS50004"/>
    </source>
</evidence>
<dbReference type="InterPro" id="IPR035892">
    <property type="entry name" value="C2_domain_sf"/>
</dbReference>
<keyword evidence="3" id="KW-0343">GTPase activation</keyword>
<evidence type="ECO:0000256" key="2">
    <source>
        <dbReference type="ARBA" id="ARBA00004236"/>
    </source>
</evidence>
<proteinExistence type="inferred from homology"/>
<evidence type="ECO:0000256" key="9">
    <source>
        <dbReference type="ARBA" id="ARBA00023136"/>
    </source>
</evidence>
<feature type="domain" description="C2" evidence="13">
    <location>
        <begin position="79"/>
        <end position="194"/>
    </location>
</feature>
<keyword evidence="5" id="KW-0938">Abscisic acid signaling pathway</keyword>
<comment type="caution">
    <text evidence="14">The sequence shown here is derived from an EMBL/GenBank/DDBJ whole genome shotgun (WGS) entry which is preliminary data.</text>
</comment>